<protein>
    <recommendedName>
        <fullName evidence="3">DNA-binding protein</fullName>
    </recommendedName>
</protein>
<proteinExistence type="predicted"/>
<organism evidence="1 2">
    <name type="scientific">Bacillus thuringiensis</name>
    <dbReference type="NCBI Taxonomy" id="1428"/>
    <lineage>
        <taxon>Bacteria</taxon>
        <taxon>Bacillati</taxon>
        <taxon>Bacillota</taxon>
        <taxon>Bacilli</taxon>
        <taxon>Bacillales</taxon>
        <taxon>Bacillaceae</taxon>
        <taxon>Bacillus</taxon>
        <taxon>Bacillus cereus group</taxon>
    </lineage>
</organism>
<evidence type="ECO:0000313" key="2">
    <source>
        <dbReference type="Proteomes" id="UP000092743"/>
    </source>
</evidence>
<reference evidence="1 2" key="1">
    <citation type="submission" date="2016-04" db="EMBL/GenBank/DDBJ databases">
        <title>High quality genome of the nematocidal Bacillus thuringiensis MYBT18246.</title>
        <authorList>
            <person name="Hollensteiner J."/>
            <person name="Poehlein A."/>
            <person name="Sproeer C."/>
            <person name="Bunk B."/>
            <person name="Rosenstiel P."/>
            <person name="Schulenburg H."/>
            <person name="Liesegang H."/>
        </authorList>
    </citation>
    <scope>NUCLEOTIDE SEQUENCE [LARGE SCALE GENOMIC DNA]</scope>
    <source>
        <strain evidence="1 2">MYBT18246</strain>
    </source>
</reference>
<evidence type="ECO:0000313" key="1">
    <source>
        <dbReference type="EMBL" id="ANS47591.1"/>
    </source>
</evidence>
<name>A0A9W3SAZ9_BACTU</name>
<dbReference type="AlphaFoldDB" id="A0A9W3SAZ9"/>
<dbReference type="RefSeq" id="WP_065483283.1">
    <property type="nucleotide sequence ID" value="NZ_CP015350.1"/>
</dbReference>
<dbReference type="Proteomes" id="UP000092743">
    <property type="component" value="Chromosome"/>
</dbReference>
<dbReference type="SUPFAM" id="SSF46955">
    <property type="entry name" value="Putative DNA-binding domain"/>
    <property type="match status" value="1"/>
</dbReference>
<accession>A0A9W3SAZ9</accession>
<sequence length="89" mass="10623">MTILSESAEREVINLITSKIDEAIERNEQMRPMQDLVNQSVLMKELGIKYGFLRKMERHGLQRIQLEENDRTVFYSRKQLNEFMAKYAQ</sequence>
<dbReference type="EMBL" id="CP015350">
    <property type="protein sequence ID" value="ANS47591.1"/>
    <property type="molecule type" value="Genomic_DNA"/>
</dbReference>
<gene>
    <name evidence="1" type="ORF">BT246_22170</name>
</gene>
<dbReference type="InterPro" id="IPR009061">
    <property type="entry name" value="DNA-bd_dom_put_sf"/>
</dbReference>
<evidence type="ECO:0008006" key="3">
    <source>
        <dbReference type="Google" id="ProtNLM"/>
    </source>
</evidence>